<dbReference type="RefSeq" id="WP_045922387.1">
    <property type="nucleotide sequence ID" value="NZ_JBHTHW010000003.1"/>
</dbReference>
<keyword evidence="5 6" id="KW-0472">Membrane</keyword>
<feature type="transmembrane region" description="Helical" evidence="6">
    <location>
        <begin position="509"/>
        <end position="531"/>
    </location>
</feature>
<feature type="transmembrane region" description="Helical" evidence="6">
    <location>
        <begin position="445"/>
        <end position="469"/>
    </location>
</feature>
<protein>
    <submittedName>
        <fullName evidence="7">Polysaccharide biosynthesis family protein</fullName>
    </submittedName>
</protein>
<gene>
    <name evidence="7" type="ORF">JG29_05230</name>
</gene>
<evidence type="ECO:0000256" key="6">
    <source>
        <dbReference type="SAM" id="Phobius"/>
    </source>
</evidence>
<evidence type="ECO:0000313" key="8">
    <source>
        <dbReference type="Proteomes" id="UP000033695"/>
    </source>
</evidence>
<evidence type="ECO:0000256" key="4">
    <source>
        <dbReference type="ARBA" id="ARBA00022989"/>
    </source>
</evidence>
<feature type="transmembrane region" description="Helical" evidence="6">
    <location>
        <begin position="354"/>
        <end position="377"/>
    </location>
</feature>
<dbReference type="PANTHER" id="PTHR30250">
    <property type="entry name" value="PST FAMILY PREDICTED COLANIC ACID TRANSPORTER"/>
    <property type="match status" value="1"/>
</dbReference>
<keyword evidence="8" id="KW-1185">Reference proteome</keyword>
<feature type="transmembrane region" description="Helical" evidence="6">
    <location>
        <begin position="213"/>
        <end position="231"/>
    </location>
</feature>
<dbReference type="PIRSF" id="PIRSF038958">
    <property type="entry name" value="PG_synth_SpoVB"/>
    <property type="match status" value="1"/>
</dbReference>
<feature type="transmembrane region" description="Helical" evidence="6">
    <location>
        <begin position="313"/>
        <end position="333"/>
    </location>
</feature>
<dbReference type="Pfam" id="PF01943">
    <property type="entry name" value="Polysacc_synt"/>
    <property type="match status" value="1"/>
</dbReference>
<dbReference type="AlphaFoldDB" id="A0A0F4KV39"/>
<dbReference type="EMBL" id="JXBZ01000005">
    <property type="protein sequence ID" value="KJY49081.1"/>
    <property type="molecule type" value="Genomic_DNA"/>
</dbReference>
<dbReference type="CDD" id="cd13124">
    <property type="entry name" value="MATE_SpoVB_like"/>
    <property type="match status" value="1"/>
</dbReference>
<comment type="caution">
    <text evidence="7">The sequence shown here is derived from an EMBL/GenBank/DDBJ whole genome shotgun (WGS) entry which is preliminary data.</text>
</comment>
<feature type="transmembrane region" description="Helical" evidence="6">
    <location>
        <begin position="481"/>
        <end position="503"/>
    </location>
</feature>
<dbReference type="OrthoDB" id="9775950at2"/>
<proteinExistence type="predicted"/>
<name>A0A0F4KV39_9LACO</name>
<feature type="transmembrane region" description="Helical" evidence="6">
    <location>
        <begin position="263"/>
        <end position="279"/>
    </location>
</feature>
<evidence type="ECO:0000256" key="3">
    <source>
        <dbReference type="ARBA" id="ARBA00022692"/>
    </source>
</evidence>
<keyword evidence="2" id="KW-1003">Cell membrane</keyword>
<sequence length="554" mass="61572">MDNASQTAKTSEDSSQSKATLIKGSAWMTAGSIFSRILGAVYVIPWNNWFGSLLTAQLANSLFGKGYNIYSLFLIISTAGIPGAISKQIAHYNAINEYAVGNKLFKQGLKIMAITGLITAAIMYFGAPFLAIVLSGGDQKVVPILRALSWALLIIPIMSIVRGYFQGYAQMAPSAISQFIEQVARVIYILAATYFIMKIQHGSYISAVAQSTFAAFIGALFGLGILVWYFLRQLPHLRKLSQNSSNVVAVDEQNFFLEIWSQALPFIILDSGIVLFQIFDQSTFSYMMNSFHHFSEDTLSSLYALFGFNTNKIIMIVVSLSTALAITAVPLLSAAYSRKDWRNVSDQIGNTLQLFFLVMLPSALGMYAVARPLYILFYRYDQLGIYILQFNSIIAILLALFTVLSAILQGLYQNGLAIKYFIIGFIVKIVVQYPCVYAFKTFGPLMATGIGMSVTSLLMLRLLCFKFGFEIRQTLRRTMGILLLSILMLLVVIAVDYAGYQFIAPNNRILSVVLLVIEVIIGILIYGYCVLKVRIAEKIVGPRVALWRQKLHIK</sequence>
<dbReference type="Proteomes" id="UP000033695">
    <property type="component" value="Unassembled WGS sequence"/>
</dbReference>
<feature type="transmembrane region" description="Helical" evidence="6">
    <location>
        <begin position="26"/>
        <end position="47"/>
    </location>
</feature>
<dbReference type="PATRIC" id="fig|1218508.4.peg.534"/>
<organism evidence="7 8">
    <name type="scientific">Bombilactobacillus mellis</name>
    <dbReference type="NCBI Taxonomy" id="1218508"/>
    <lineage>
        <taxon>Bacteria</taxon>
        <taxon>Bacillati</taxon>
        <taxon>Bacillota</taxon>
        <taxon>Bacilli</taxon>
        <taxon>Lactobacillales</taxon>
        <taxon>Lactobacillaceae</taxon>
        <taxon>Bombilactobacillus</taxon>
    </lineage>
</organism>
<evidence type="ECO:0000256" key="2">
    <source>
        <dbReference type="ARBA" id="ARBA00022475"/>
    </source>
</evidence>
<reference evidence="7 8" key="1">
    <citation type="submission" date="2014-12" db="EMBL/GenBank/DDBJ databases">
        <title>Comparative genomics of the lactic acid bacteria isolated from the honey bee gut.</title>
        <authorList>
            <person name="Ellegaard K.M."/>
            <person name="Tamarit D."/>
            <person name="Javelind E."/>
            <person name="Olofsson T."/>
            <person name="Andersson S.G."/>
            <person name="Vasquez A."/>
        </authorList>
    </citation>
    <scope>NUCLEOTIDE SEQUENCE [LARGE SCALE GENOMIC DNA]</scope>
    <source>
        <strain evidence="7 8">Hon2</strain>
    </source>
</reference>
<evidence type="ECO:0000313" key="7">
    <source>
        <dbReference type="EMBL" id="KJY49081.1"/>
    </source>
</evidence>
<accession>A0A0F4KV39</accession>
<feature type="transmembrane region" description="Helical" evidence="6">
    <location>
        <begin position="147"/>
        <end position="165"/>
    </location>
</feature>
<evidence type="ECO:0000256" key="5">
    <source>
        <dbReference type="ARBA" id="ARBA00023136"/>
    </source>
</evidence>
<feature type="transmembrane region" description="Helical" evidence="6">
    <location>
        <begin position="67"/>
        <end position="85"/>
    </location>
</feature>
<dbReference type="PANTHER" id="PTHR30250:SF21">
    <property type="entry name" value="LIPID II FLIPPASE MURJ"/>
    <property type="match status" value="1"/>
</dbReference>
<dbReference type="STRING" id="1218508.JG29_05230"/>
<keyword evidence="3 6" id="KW-0812">Transmembrane</keyword>
<keyword evidence="4 6" id="KW-1133">Transmembrane helix</keyword>
<evidence type="ECO:0000256" key="1">
    <source>
        <dbReference type="ARBA" id="ARBA00004651"/>
    </source>
</evidence>
<dbReference type="GO" id="GO:0005886">
    <property type="term" value="C:plasma membrane"/>
    <property type="evidence" value="ECO:0007669"/>
    <property type="project" value="UniProtKB-SubCell"/>
</dbReference>
<feature type="transmembrane region" description="Helical" evidence="6">
    <location>
        <begin position="420"/>
        <end position="439"/>
    </location>
</feature>
<dbReference type="InterPro" id="IPR002797">
    <property type="entry name" value="Polysacc_synth"/>
</dbReference>
<feature type="transmembrane region" description="Helical" evidence="6">
    <location>
        <begin position="111"/>
        <end position="135"/>
    </location>
</feature>
<comment type="subcellular location">
    <subcellularLocation>
        <location evidence="1">Cell membrane</location>
        <topology evidence="1">Multi-pass membrane protein</topology>
    </subcellularLocation>
</comment>
<dbReference type="HOGENOM" id="CLU_022017_1_1_9"/>
<dbReference type="InterPro" id="IPR050833">
    <property type="entry name" value="Poly_Biosynth_Transport"/>
</dbReference>
<dbReference type="InterPro" id="IPR024923">
    <property type="entry name" value="PG_synth_SpoVB"/>
</dbReference>
<feature type="transmembrane region" description="Helical" evidence="6">
    <location>
        <begin position="186"/>
        <end position="207"/>
    </location>
</feature>
<feature type="transmembrane region" description="Helical" evidence="6">
    <location>
        <begin position="383"/>
        <end position="408"/>
    </location>
</feature>